<comment type="similarity">
    <text evidence="6">Belongs to the class I-like SAM-binding methyltransferase superfamily. RsmB/NOP family.</text>
</comment>
<dbReference type="InterPro" id="IPR029063">
    <property type="entry name" value="SAM-dependent_MTases_sf"/>
</dbReference>
<sequence>MTSTPDFSRYRAIIDDFPAFEAALARPLPLCVWANPLKISPAEIEALFRDHGIAFEPRQWRPGTYLLDPALSPGTRFEYAAGLYHVQEEVSLLPVELMAPLPGERILDTCAAPGNKSAQIAVAMQNRGTLLANDRDYRRMRAVSRVLDRLGIYNTSLICHDAANLPSPMGSFDRILADVPCSCEGTSRKNPRVGAASDQEVLRMSRIQRAILKRAMDMCRPGGIIAYSTCTYAPEENEAVVDACLRDPETGNFTLLPARIEGFHSAPGLVEWQGETYDPTLSRTMRVYPHHNDSGGFFVALMQKEASP</sequence>
<dbReference type="SUPFAM" id="SSF53335">
    <property type="entry name" value="S-adenosyl-L-methionine-dependent methyltransferases"/>
    <property type="match status" value="1"/>
</dbReference>
<dbReference type="Pfam" id="PF01189">
    <property type="entry name" value="Methyltr_RsmB-F"/>
    <property type="match status" value="1"/>
</dbReference>
<feature type="binding site" evidence="6">
    <location>
        <begin position="110"/>
        <end position="116"/>
    </location>
    <ligand>
        <name>S-adenosyl-L-methionine</name>
        <dbReference type="ChEBI" id="CHEBI:59789"/>
    </ligand>
</feature>
<feature type="binding site" evidence="6">
    <location>
        <position position="178"/>
    </location>
    <ligand>
        <name>S-adenosyl-L-methionine</name>
        <dbReference type="ChEBI" id="CHEBI:59789"/>
    </ligand>
</feature>
<protein>
    <submittedName>
        <fullName evidence="8">SAM-dependent methyltransferase</fullName>
    </submittedName>
</protein>
<dbReference type="Gene3D" id="3.30.70.1170">
    <property type="entry name" value="Sun protein, domain 3"/>
    <property type="match status" value="1"/>
</dbReference>
<keyword evidence="9" id="KW-1185">Reference proteome</keyword>
<name>A0A328C6C9_9DELT</name>
<dbReference type="PANTHER" id="PTHR22807:SF74">
    <property type="entry name" value="TRNA (CYTOSINE(48)-C(5))-METHYLTRANSFERASE"/>
    <property type="match status" value="1"/>
</dbReference>
<keyword evidence="5 6" id="KW-0694">RNA-binding</keyword>
<dbReference type="InterPro" id="IPR023267">
    <property type="entry name" value="RCMT"/>
</dbReference>
<feature type="domain" description="SAM-dependent MTase RsmB/NOP-type" evidence="7">
    <location>
        <begin position="20"/>
        <end position="305"/>
    </location>
</feature>
<dbReference type="AlphaFoldDB" id="A0A328C6C9"/>
<comment type="caution">
    <text evidence="8">The sequence shown here is derived from an EMBL/GenBank/DDBJ whole genome shotgun (WGS) entry which is preliminary data.</text>
</comment>
<gene>
    <name evidence="8" type="ORF">DL240_12570</name>
</gene>
<keyword evidence="1" id="KW-0963">Cytoplasm</keyword>
<dbReference type="PRINTS" id="PR02008">
    <property type="entry name" value="RCMTFAMILY"/>
</dbReference>
<keyword evidence="4 6" id="KW-0949">S-adenosyl-L-methionine</keyword>
<accession>A0A328C6C9</accession>
<dbReference type="InterPro" id="IPR049560">
    <property type="entry name" value="MeTrfase_RsmB-F_NOP2_cat"/>
</dbReference>
<evidence type="ECO:0000313" key="8">
    <source>
        <dbReference type="EMBL" id="RAL21683.1"/>
    </source>
</evidence>
<evidence type="ECO:0000256" key="6">
    <source>
        <dbReference type="PROSITE-ProRule" id="PRU01023"/>
    </source>
</evidence>
<dbReference type="GO" id="GO:0003723">
    <property type="term" value="F:RNA binding"/>
    <property type="evidence" value="ECO:0007669"/>
    <property type="project" value="UniProtKB-UniRule"/>
</dbReference>
<evidence type="ECO:0000259" key="7">
    <source>
        <dbReference type="PROSITE" id="PS51686"/>
    </source>
</evidence>
<evidence type="ECO:0000256" key="2">
    <source>
        <dbReference type="ARBA" id="ARBA00022603"/>
    </source>
</evidence>
<dbReference type="Gene3D" id="3.40.50.150">
    <property type="entry name" value="Vaccinia Virus protein VP39"/>
    <property type="match status" value="1"/>
</dbReference>
<dbReference type="Pfam" id="PF17125">
    <property type="entry name" value="Methyltr_RsmF_N"/>
    <property type="match status" value="1"/>
</dbReference>
<keyword evidence="2 6" id="KW-0489">Methyltransferase</keyword>
<evidence type="ECO:0000313" key="9">
    <source>
        <dbReference type="Proteomes" id="UP000249169"/>
    </source>
</evidence>
<dbReference type="PROSITE" id="PS51686">
    <property type="entry name" value="SAM_MT_RSMB_NOP"/>
    <property type="match status" value="1"/>
</dbReference>
<feature type="active site" description="Nucleophile" evidence="6">
    <location>
        <position position="230"/>
    </location>
</feature>
<dbReference type="CDD" id="cd02440">
    <property type="entry name" value="AdoMet_MTases"/>
    <property type="match status" value="1"/>
</dbReference>
<evidence type="ECO:0000256" key="5">
    <source>
        <dbReference type="ARBA" id="ARBA00022884"/>
    </source>
</evidence>
<dbReference type="OrthoDB" id="9810297at2"/>
<evidence type="ECO:0000256" key="1">
    <source>
        <dbReference type="ARBA" id="ARBA00022490"/>
    </source>
</evidence>
<proteinExistence type="inferred from homology"/>
<dbReference type="GO" id="GO:0016428">
    <property type="term" value="F:tRNA (cytidine-5-)-methyltransferase activity"/>
    <property type="evidence" value="ECO:0007669"/>
    <property type="project" value="TreeGrafter"/>
</dbReference>
<organism evidence="8 9">
    <name type="scientific">Lujinxingia litoralis</name>
    <dbReference type="NCBI Taxonomy" id="2211119"/>
    <lineage>
        <taxon>Bacteria</taxon>
        <taxon>Deltaproteobacteria</taxon>
        <taxon>Bradymonadales</taxon>
        <taxon>Lujinxingiaceae</taxon>
        <taxon>Lujinxingia</taxon>
    </lineage>
</organism>
<dbReference type="EMBL" id="QHKO01000005">
    <property type="protein sequence ID" value="RAL21683.1"/>
    <property type="molecule type" value="Genomic_DNA"/>
</dbReference>
<dbReference type="InterPro" id="IPR001678">
    <property type="entry name" value="MeTrfase_RsmB-F_NOP2_dom"/>
</dbReference>
<keyword evidence="3 6" id="KW-0808">Transferase</keyword>
<feature type="binding site" evidence="6">
    <location>
        <position position="134"/>
    </location>
    <ligand>
        <name>S-adenosyl-L-methionine</name>
        <dbReference type="ChEBI" id="CHEBI:59789"/>
    </ligand>
</feature>
<dbReference type="GO" id="GO:0030488">
    <property type="term" value="P:tRNA methylation"/>
    <property type="evidence" value="ECO:0007669"/>
    <property type="project" value="TreeGrafter"/>
</dbReference>
<feature type="binding site" evidence="6">
    <location>
        <position position="161"/>
    </location>
    <ligand>
        <name>S-adenosyl-L-methionine</name>
        <dbReference type="ChEBI" id="CHEBI:59789"/>
    </ligand>
</feature>
<dbReference type="RefSeq" id="WP_111730248.1">
    <property type="nucleotide sequence ID" value="NZ_QHKO01000005.1"/>
</dbReference>
<evidence type="ECO:0000256" key="3">
    <source>
        <dbReference type="ARBA" id="ARBA00022679"/>
    </source>
</evidence>
<dbReference type="Proteomes" id="UP000249169">
    <property type="component" value="Unassembled WGS sequence"/>
</dbReference>
<dbReference type="InterPro" id="IPR031341">
    <property type="entry name" value="Methyltr_RsmF_N"/>
</dbReference>
<evidence type="ECO:0000256" key="4">
    <source>
        <dbReference type="ARBA" id="ARBA00022691"/>
    </source>
</evidence>
<dbReference type="PANTHER" id="PTHR22807">
    <property type="entry name" value="NOP2 YEAST -RELATED NOL1/NOP2/FMU SUN DOMAIN-CONTAINING"/>
    <property type="match status" value="1"/>
</dbReference>
<reference evidence="8 9" key="1">
    <citation type="submission" date="2018-05" db="EMBL/GenBank/DDBJ databases">
        <title>Lujinxingia marina gen. nov. sp. nov., a new facultative anaerobic member of the class Deltaproteobacteria, and proposal of Lujinxingaceae fam. nov.</title>
        <authorList>
            <person name="Li C.-M."/>
        </authorList>
    </citation>
    <scope>NUCLEOTIDE SEQUENCE [LARGE SCALE GENOMIC DNA]</scope>
    <source>
        <strain evidence="8 9">B210</strain>
    </source>
</reference>